<keyword evidence="1" id="KW-0863">Zinc-finger</keyword>
<keyword evidence="1" id="KW-0479">Metal-binding</keyword>
<dbReference type="Pfam" id="PF22960">
    <property type="entry name" value="WHD_UBR1"/>
    <property type="match status" value="1"/>
</dbReference>
<dbReference type="GO" id="GO:0071596">
    <property type="term" value="P:ubiquitin-dependent protein catabolic process via the N-end rule pathway"/>
    <property type="evidence" value="ECO:0007669"/>
    <property type="project" value="UniProtKB-UniRule"/>
</dbReference>
<keyword evidence="1" id="KW-0862">Zinc</keyword>
<accession>A0A9W8G3Z5</accession>
<organism evidence="3 4">
    <name type="scientific">Coemansia spiralis</name>
    <dbReference type="NCBI Taxonomy" id="417178"/>
    <lineage>
        <taxon>Eukaryota</taxon>
        <taxon>Fungi</taxon>
        <taxon>Fungi incertae sedis</taxon>
        <taxon>Zoopagomycota</taxon>
        <taxon>Kickxellomycotina</taxon>
        <taxon>Kickxellomycetes</taxon>
        <taxon>Kickxellales</taxon>
        <taxon>Kickxellaceae</taxon>
        <taxon>Coemansia</taxon>
    </lineage>
</organism>
<keyword evidence="1" id="KW-0833">Ubl conjugation pathway</keyword>
<protein>
    <recommendedName>
        <fullName evidence="1">E3 ubiquitin-protein ligase</fullName>
        <ecNumber evidence="1">2.3.2.27</ecNumber>
    </recommendedName>
</protein>
<gene>
    <name evidence="3" type="primary">UBR1_1</name>
    <name evidence="3" type="ORF">GGI25_002264</name>
</gene>
<keyword evidence="1 3" id="KW-0808">Transferase</keyword>
<name>A0A9W8G3Z5_9FUNG</name>
<comment type="caution">
    <text evidence="3">The sequence shown here is derived from an EMBL/GenBank/DDBJ whole genome shotgun (WGS) entry which is preliminary data.</text>
</comment>
<sequence>MAAMDGPVTSKESGIYELKDEYLDEIDPYFIWHTNTAYWEVQCLLSERLEKRAHKNGDVTEDISKYTPPKLDSIKSGPFQRIGMLLHAPLACQVLYSALLCSTYTANEHPRETILDAALQLIVLALEDGKCGAVAREIGGPDVANSSSNEQSTNRGGLWKYALELKYKSKQSSTPSSLLDLVLALSQKPEVKYWASKLSYICKLFREGGPRNASRIDAYFAKVKITGSVANNSDGSWCTIM</sequence>
<dbReference type="PANTHER" id="PTHR21497:SF24">
    <property type="entry name" value="E3 UBIQUITIN-PROTEIN LIGASE UBR1"/>
    <property type="match status" value="1"/>
</dbReference>
<comment type="catalytic activity">
    <reaction evidence="1">
        <text>S-ubiquitinyl-[E2 ubiquitin-conjugating enzyme]-L-cysteine + [acceptor protein]-L-lysine = [E2 ubiquitin-conjugating enzyme]-L-cysteine + N(6)-ubiquitinyl-[acceptor protein]-L-lysine.</text>
        <dbReference type="EC" id="2.3.2.27"/>
    </reaction>
</comment>
<reference evidence="3" key="1">
    <citation type="submission" date="2022-07" db="EMBL/GenBank/DDBJ databases">
        <title>Phylogenomic reconstructions and comparative analyses of Kickxellomycotina fungi.</title>
        <authorList>
            <person name="Reynolds N.K."/>
            <person name="Stajich J.E."/>
            <person name="Barry K."/>
            <person name="Grigoriev I.V."/>
            <person name="Crous P."/>
            <person name="Smith M.E."/>
        </authorList>
    </citation>
    <scope>NUCLEOTIDE SEQUENCE</scope>
    <source>
        <strain evidence="3">NRRL 3115</strain>
    </source>
</reference>
<proteinExistence type="inferred from homology"/>
<evidence type="ECO:0000256" key="1">
    <source>
        <dbReference type="RuleBase" id="RU366018"/>
    </source>
</evidence>
<dbReference type="EC" id="2.3.2.27" evidence="1"/>
<dbReference type="GO" id="GO:0005737">
    <property type="term" value="C:cytoplasm"/>
    <property type="evidence" value="ECO:0007669"/>
    <property type="project" value="TreeGrafter"/>
</dbReference>
<dbReference type="AlphaFoldDB" id="A0A9W8G3Z5"/>
<comment type="similarity">
    <text evidence="1">Belongs to the E3 ubiquitin-protein ligase UBR1-like family.</text>
</comment>
<evidence type="ECO:0000313" key="3">
    <source>
        <dbReference type="EMBL" id="KAJ2678470.1"/>
    </source>
</evidence>
<feature type="domain" description="E3 ubiquitin-protein ligase UBR1-like winged-helix" evidence="2">
    <location>
        <begin position="6"/>
        <end position="56"/>
    </location>
</feature>
<dbReference type="Proteomes" id="UP001151518">
    <property type="component" value="Unassembled WGS sequence"/>
</dbReference>
<comment type="pathway">
    <text evidence="1">Protein modification; protein ubiquitination.</text>
</comment>
<dbReference type="PANTHER" id="PTHR21497">
    <property type="entry name" value="UBIQUITIN LIGASE E3 ALPHA-RELATED"/>
    <property type="match status" value="1"/>
</dbReference>
<dbReference type="InterPro" id="IPR039164">
    <property type="entry name" value="UBR1-like"/>
</dbReference>
<dbReference type="InterPro" id="IPR055194">
    <property type="entry name" value="UBR1-like_WH"/>
</dbReference>
<comment type="function">
    <text evidence="1">Ubiquitin ligase protein which is a component of the N-end rule pathway. Recognizes and binds to proteins bearing specific N-terminal residues that are destabilizing according to the N-end rule, leading to their ubiquitination and subsequent degradation.</text>
</comment>
<dbReference type="GO" id="GO:0000151">
    <property type="term" value="C:ubiquitin ligase complex"/>
    <property type="evidence" value="ECO:0007669"/>
    <property type="project" value="TreeGrafter"/>
</dbReference>
<dbReference type="OrthoDB" id="26387at2759"/>
<dbReference type="GO" id="GO:0061630">
    <property type="term" value="F:ubiquitin protein ligase activity"/>
    <property type="evidence" value="ECO:0007669"/>
    <property type="project" value="UniProtKB-UniRule"/>
</dbReference>
<dbReference type="GO" id="GO:0008270">
    <property type="term" value="F:zinc ion binding"/>
    <property type="evidence" value="ECO:0007669"/>
    <property type="project" value="UniProtKB-UniRule"/>
</dbReference>
<dbReference type="EMBL" id="JANBTW010000020">
    <property type="protein sequence ID" value="KAJ2678470.1"/>
    <property type="molecule type" value="Genomic_DNA"/>
</dbReference>
<keyword evidence="3" id="KW-0012">Acyltransferase</keyword>
<dbReference type="GO" id="GO:0016567">
    <property type="term" value="P:protein ubiquitination"/>
    <property type="evidence" value="ECO:0007669"/>
    <property type="project" value="UniProtKB-UniRule"/>
</dbReference>
<evidence type="ECO:0000313" key="4">
    <source>
        <dbReference type="Proteomes" id="UP001151518"/>
    </source>
</evidence>
<evidence type="ECO:0000259" key="2">
    <source>
        <dbReference type="Pfam" id="PF22960"/>
    </source>
</evidence>